<dbReference type="InterPro" id="IPR018772">
    <property type="entry name" value="Transcription_activator_HlyU"/>
</dbReference>
<keyword evidence="2" id="KW-1185">Reference proteome</keyword>
<comment type="caution">
    <text evidence="1">The sequence shown here is derived from an EMBL/GenBank/DDBJ whole genome shotgun (WGS) entry which is preliminary data.</text>
</comment>
<organism evidence="1 2">
    <name type="scientific">Zhengella mangrovi</name>
    <dbReference type="NCBI Taxonomy" id="1982044"/>
    <lineage>
        <taxon>Bacteria</taxon>
        <taxon>Pseudomonadati</taxon>
        <taxon>Pseudomonadota</taxon>
        <taxon>Alphaproteobacteria</taxon>
        <taxon>Hyphomicrobiales</taxon>
        <taxon>Notoacmeibacteraceae</taxon>
        <taxon>Zhengella</taxon>
    </lineage>
</organism>
<name>A0A2G1QH94_9HYPH</name>
<accession>A0A2G1QH94</accession>
<proteinExistence type="predicted"/>
<dbReference type="Pfam" id="PF10115">
    <property type="entry name" value="HlyU"/>
    <property type="match status" value="1"/>
</dbReference>
<evidence type="ECO:0008006" key="3">
    <source>
        <dbReference type="Google" id="ProtNLM"/>
    </source>
</evidence>
<dbReference type="Proteomes" id="UP000221168">
    <property type="component" value="Unassembled WGS sequence"/>
</dbReference>
<protein>
    <recommendedName>
        <fullName evidence="3">Transcriptional activator HlyU</fullName>
    </recommendedName>
</protein>
<dbReference type="OrthoDB" id="9800971at2"/>
<gene>
    <name evidence="1" type="ORF">CSC94_22110</name>
</gene>
<dbReference type="AlphaFoldDB" id="A0A2G1QH94"/>
<dbReference type="EMBL" id="PDVP01000021">
    <property type="protein sequence ID" value="PHP64882.1"/>
    <property type="molecule type" value="Genomic_DNA"/>
</dbReference>
<evidence type="ECO:0000313" key="1">
    <source>
        <dbReference type="EMBL" id="PHP64882.1"/>
    </source>
</evidence>
<reference evidence="1 2" key="1">
    <citation type="submission" date="2017-10" db="EMBL/GenBank/DDBJ databases">
        <title>Sedimentibacterium mangrovi gen. nov., sp. nov., a novel member of family Phyllobacteriacea isolated from mangrove sediment.</title>
        <authorList>
            <person name="Liao H."/>
            <person name="Tian Y."/>
        </authorList>
    </citation>
    <scope>NUCLEOTIDE SEQUENCE [LARGE SCALE GENOMIC DNA]</scope>
    <source>
        <strain evidence="1 2">X9-2-2</strain>
    </source>
</reference>
<dbReference type="RefSeq" id="WP_099308561.1">
    <property type="nucleotide sequence ID" value="NZ_PDVP01000021.1"/>
</dbReference>
<evidence type="ECO:0000313" key="2">
    <source>
        <dbReference type="Proteomes" id="UP000221168"/>
    </source>
</evidence>
<sequence>MSFLKRLFGGGAAPEPKVEAIDYEGYVLTPMPKAENGMYRLQGLVARGEGDGRREHMLIRADMFTSAEDAADAFLRKARLLIDQQGEQLFS</sequence>